<dbReference type="RefSeq" id="WP_032473158.1">
    <property type="nucleotide sequence ID" value="NZ_CAWNVX010000011.1"/>
</dbReference>
<keyword evidence="5" id="KW-1185">Reference proteome</keyword>
<dbReference type="InterPro" id="IPR053013">
    <property type="entry name" value="LAT"/>
</dbReference>
<evidence type="ECO:0000259" key="1">
    <source>
        <dbReference type="PROSITE" id="PS51186"/>
    </source>
</evidence>
<evidence type="ECO:0000313" key="2">
    <source>
        <dbReference type="EMBL" id="RBM50779.1"/>
    </source>
</evidence>
<dbReference type="GO" id="GO:0016747">
    <property type="term" value="F:acyltransferase activity, transferring groups other than amino-acyl groups"/>
    <property type="evidence" value="ECO:0007669"/>
    <property type="project" value="InterPro"/>
</dbReference>
<accession>A0AAX1QQC1</accession>
<proteinExistence type="predicted"/>
<dbReference type="AlphaFoldDB" id="A0AAX1QQC1"/>
<dbReference type="Proteomes" id="UP000252427">
    <property type="component" value="Unassembled WGS sequence"/>
</dbReference>
<gene>
    <name evidence="2" type="ORF">DLR69_16490</name>
    <name evidence="3" type="ORF">DLR70_18175</name>
</gene>
<sequence length="152" mass="17187">MFLRKAELFELDTIYSMGFDVWNGGLSFQEYLVNCQNSKKYQAGTWYVLVDGERIVSSLIVYSGLFGLQEGCFGIGSLVTAPELRHRGYGSKLVGLMKAELLNTPSCKAIYLHSDIGRKYYENLGFFSINDSDCLCVSKDQSHFENPIPTYF</sequence>
<protein>
    <submittedName>
        <fullName evidence="3">N-acetyltransferase</fullName>
    </submittedName>
</protein>
<feature type="domain" description="N-acetyltransferase" evidence="1">
    <location>
        <begin position="1"/>
        <end position="152"/>
    </location>
</feature>
<dbReference type="InterPro" id="IPR016181">
    <property type="entry name" value="Acyl_CoA_acyltransferase"/>
</dbReference>
<dbReference type="SUPFAM" id="SSF55729">
    <property type="entry name" value="Acyl-CoA N-acyltransferases (Nat)"/>
    <property type="match status" value="1"/>
</dbReference>
<organism evidence="3 4">
    <name type="scientific">Vibrio paracholerae</name>
    <dbReference type="NCBI Taxonomy" id="650003"/>
    <lineage>
        <taxon>Bacteria</taxon>
        <taxon>Pseudomonadati</taxon>
        <taxon>Pseudomonadota</taxon>
        <taxon>Gammaproteobacteria</taxon>
        <taxon>Vibrionales</taxon>
        <taxon>Vibrionaceae</taxon>
        <taxon>Vibrio</taxon>
    </lineage>
</organism>
<comment type="caution">
    <text evidence="3">The sequence shown here is derived from an EMBL/GenBank/DDBJ whole genome shotgun (WGS) entry which is preliminary data.</text>
</comment>
<evidence type="ECO:0000313" key="4">
    <source>
        <dbReference type="Proteomes" id="UP000252427"/>
    </source>
</evidence>
<dbReference type="InterPro" id="IPR000182">
    <property type="entry name" value="GNAT_dom"/>
</dbReference>
<dbReference type="PANTHER" id="PTHR34815:SF2">
    <property type="entry name" value="N-ACETYLTRANSFERASE DOMAIN-CONTAINING PROTEIN"/>
    <property type="match status" value="1"/>
</dbReference>
<dbReference type="PROSITE" id="PS51186">
    <property type="entry name" value="GNAT"/>
    <property type="match status" value="1"/>
</dbReference>
<reference evidence="4 5" key="1">
    <citation type="submission" date="2018-06" db="EMBL/GenBank/DDBJ databases">
        <title>Draft genome sequences of nine Vibrio sp. clinical isolates from across the United States representing the closest known relative of Vibrio cholerae.</title>
        <authorList>
            <person name="Islam M.T."/>
            <person name="Liang K."/>
            <person name="Im M.S."/>
            <person name="Winkjer J."/>
            <person name="Busby S."/>
            <person name="Batra D."/>
            <person name="Rowe L."/>
            <person name="Tarr C.L."/>
            <person name="Boucher Y."/>
        </authorList>
    </citation>
    <scope>NUCLEOTIDE SEQUENCE [LARGE SCALE GENOMIC DNA]</scope>
    <source>
        <strain evidence="2 5">2016V-1111</strain>
        <strain evidence="3 4">2016V-1114</strain>
    </source>
</reference>
<dbReference type="EMBL" id="QKKR01000043">
    <property type="protein sequence ID" value="RBM50779.1"/>
    <property type="molecule type" value="Genomic_DNA"/>
</dbReference>
<dbReference type="EMBL" id="QKKS01000080">
    <property type="protein sequence ID" value="RBM73293.1"/>
    <property type="molecule type" value="Genomic_DNA"/>
</dbReference>
<dbReference type="Gene3D" id="3.40.630.30">
    <property type="match status" value="1"/>
</dbReference>
<dbReference type="Pfam" id="PF00583">
    <property type="entry name" value="Acetyltransf_1"/>
    <property type="match status" value="1"/>
</dbReference>
<dbReference type="PANTHER" id="PTHR34815">
    <property type="entry name" value="LYSINE ACETYLTRANSFERASE"/>
    <property type="match status" value="1"/>
</dbReference>
<name>A0AAX1QQC1_9VIBR</name>
<dbReference type="Proteomes" id="UP000252488">
    <property type="component" value="Unassembled WGS sequence"/>
</dbReference>
<evidence type="ECO:0000313" key="3">
    <source>
        <dbReference type="EMBL" id="RBM73293.1"/>
    </source>
</evidence>
<dbReference type="CDD" id="cd04301">
    <property type="entry name" value="NAT_SF"/>
    <property type="match status" value="1"/>
</dbReference>
<evidence type="ECO:0000313" key="5">
    <source>
        <dbReference type="Proteomes" id="UP000252488"/>
    </source>
</evidence>